<protein>
    <submittedName>
        <fullName evidence="1">Uncharacterized protein</fullName>
    </submittedName>
</protein>
<dbReference type="Proteomes" id="UP000823928">
    <property type="component" value="Unassembled WGS sequence"/>
</dbReference>
<reference evidence="1" key="2">
    <citation type="journal article" date="2021" name="PeerJ">
        <title>Extensive microbial diversity within the chicken gut microbiome revealed by metagenomics and culture.</title>
        <authorList>
            <person name="Gilroy R."/>
            <person name="Ravi A."/>
            <person name="Getino M."/>
            <person name="Pursley I."/>
            <person name="Horton D.L."/>
            <person name="Alikhan N.F."/>
            <person name="Baker D."/>
            <person name="Gharbi K."/>
            <person name="Hall N."/>
            <person name="Watson M."/>
            <person name="Adriaenssens E.M."/>
            <person name="Foster-Nyarko E."/>
            <person name="Jarju S."/>
            <person name="Secka A."/>
            <person name="Antonio M."/>
            <person name="Oren A."/>
            <person name="Chaudhuri R.R."/>
            <person name="La Ragione R."/>
            <person name="Hildebrand F."/>
            <person name="Pallen M.J."/>
        </authorList>
    </citation>
    <scope>NUCLEOTIDE SEQUENCE</scope>
    <source>
        <strain evidence="1">6276</strain>
    </source>
</reference>
<organism evidence="1 2">
    <name type="scientific">Candidatus Scatousia excrementigallinarum</name>
    <dbReference type="NCBI Taxonomy" id="2840935"/>
    <lineage>
        <taxon>Bacteria</taxon>
        <taxon>Candidatus Scatousia</taxon>
    </lineage>
</organism>
<sequence>MKINVTQNQTLKDFSYGRKFVKGLASRSIVPVILLEAFVEGGRTYQAYKRGGFTEARERLTEEMIGAAFWFSGVPLFNKLIDKFVGEKIYKLPETDFDTGKDALRNPVKNYLKKFANDLKFKPEKAEKIIAGYKFGKVLTSIVLANCLVGFVLPKVNQGITKHLMKKKQNQPQQAVEQNNKTQTNISSRESMNDFMNKDPKNKDISFGAISPQTLMSLAYSFENNPKYQLLSTDAGVWIGRGVCARNPHERTEVLFRDISSSYFYMFNMPVIAALLNKIEDGRTTRLDPVAAKQVNDHLNEVLNVHGGTMKSDAFKNFVLGNPDNKSFITPSIAKVLRENNGAIELDEFIKLLSDVKNRYPDVDITKFEEAAKGMSGLQPKLAGKAMLSEKQVIDVFTDGAINMPEFLKNILRCSTSDQNLFTGKMSDSVFDKELSFISKETLVKKQKEIEIYIDTILKKAKGGEITKDLLNRVCRENYMKNAFNWGLGFAVSAAFLSTFIPKIQYWITRKVTGSNAFPGTADYSGEKNNKKQQVQ</sequence>
<evidence type="ECO:0000313" key="2">
    <source>
        <dbReference type="Proteomes" id="UP000823928"/>
    </source>
</evidence>
<dbReference type="EMBL" id="DVIU01000298">
    <property type="protein sequence ID" value="HIS37833.1"/>
    <property type="molecule type" value="Genomic_DNA"/>
</dbReference>
<gene>
    <name evidence="1" type="ORF">IAC10_14610</name>
</gene>
<name>A0A9D1JPA6_9BACT</name>
<accession>A0A9D1JPA6</accession>
<proteinExistence type="predicted"/>
<reference evidence="1" key="1">
    <citation type="submission" date="2020-10" db="EMBL/GenBank/DDBJ databases">
        <authorList>
            <person name="Gilroy R."/>
        </authorList>
    </citation>
    <scope>NUCLEOTIDE SEQUENCE</scope>
    <source>
        <strain evidence="1">6276</strain>
    </source>
</reference>
<evidence type="ECO:0000313" key="1">
    <source>
        <dbReference type="EMBL" id="HIS37833.1"/>
    </source>
</evidence>
<dbReference type="AlphaFoldDB" id="A0A9D1JPA6"/>
<comment type="caution">
    <text evidence="1">The sequence shown here is derived from an EMBL/GenBank/DDBJ whole genome shotgun (WGS) entry which is preliminary data.</text>
</comment>